<protein>
    <submittedName>
        <fullName evidence="2">Uncharacterized protein</fullName>
    </submittedName>
</protein>
<evidence type="ECO:0000256" key="1">
    <source>
        <dbReference type="SAM" id="MobiDB-lite"/>
    </source>
</evidence>
<proteinExistence type="predicted"/>
<evidence type="ECO:0000313" key="2">
    <source>
        <dbReference type="EMBL" id="SUA47357.1"/>
    </source>
</evidence>
<feature type="compositionally biased region" description="Basic and acidic residues" evidence="1">
    <location>
        <begin position="158"/>
        <end position="208"/>
    </location>
</feature>
<feature type="region of interest" description="Disordered" evidence="1">
    <location>
        <begin position="254"/>
        <end position="337"/>
    </location>
</feature>
<name>A0A378X2V4_9NOCA</name>
<dbReference type="EMBL" id="UGRU01000001">
    <property type="protein sequence ID" value="SUA47357.1"/>
    <property type="molecule type" value="Genomic_DNA"/>
</dbReference>
<evidence type="ECO:0000313" key="3">
    <source>
        <dbReference type="Proteomes" id="UP000255082"/>
    </source>
</evidence>
<feature type="compositionally biased region" description="Basic and acidic residues" evidence="1">
    <location>
        <begin position="325"/>
        <end position="337"/>
    </location>
</feature>
<dbReference type="AlphaFoldDB" id="A0A378X2V4"/>
<organism evidence="2 3">
    <name type="scientific">Nocardia africana</name>
    <dbReference type="NCBI Taxonomy" id="134964"/>
    <lineage>
        <taxon>Bacteria</taxon>
        <taxon>Bacillati</taxon>
        <taxon>Actinomycetota</taxon>
        <taxon>Actinomycetes</taxon>
        <taxon>Mycobacteriales</taxon>
        <taxon>Nocardiaceae</taxon>
        <taxon>Nocardia</taxon>
    </lineage>
</organism>
<feature type="region of interest" description="Disordered" evidence="1">
    <location>
        <begin position="157"/>
        <end position="208"/>
    </location>
</feature>
<feature type="region of interest" description="Disordered" evidence="1">
    <location>
        <begin position="58"/>
        <end position="77"/>
    </location>
</feature>
<reference evidence="2 3" key="1">
    <citation type="submission" date="2018-06" db="EMBL/GenBank/DDBJ databases">
        <authorList>
            <consortium name="Pathogen Informatics"/>
            <person name="Doyle S."/>
        </authorList>
    </citation>
    <scope>NUCLEOTIDE SEQUENCE [LARGE SCALE GENOMIC DNA]</scope>
    <source>
        <strain evidence="2 3">NCTC13184</strain>
    </source>
</reference>
<feature type="compositionally biased region" description="Basic and acidic residues" evidence="1">
    <location>
        <begin position="254"/>
        <end position="294"/>
    </location>
</feature>
<accession>A0A378X2V4</accession>
<gene>
    <name evidence="2" type="ORF">NCTC13184_05898</name>
</gene>
<sequence length="337" mass="39801">MSDAGDAYDALRAGLQPHEQGRYFELGRAYLERETREAGWQHQVPLGGRVLDSAKLDSRGKVEQGRERKSGRVDREAVPQLRKERDALRDGTLGSSRWETVAGTPISAEAQRWIDALKREFPDRFEHRIISRAEAVLAIKEGQRIAQSRQLELISRPELQRQARQKAERDRKQRERDRAERERAQREKDAREREKNERTKTRHAARERADHLTRTYQRFRDGAERGFTHVDRAHIRADGLYDVHRRFREMSERGRHDAARHAREREAAEREARRVRDLREAHERLPPDVADILRRSYPAPGDEERTRHIEPHRGYTRAGRQARVRSQERERGRGRER</sequence>
<dbReference type="OrthoDB" id="4569262at2"/>
<feature type="compositionally biased region" description="Basic and acidic residues" evidence="1">
    <location>
        <begin position="302"/>
        <end position="313"/>
    </location>
</feature>
<dbReference type="Proteomes" id="UP000255082">
    <property type="component" value="Unassembled WGS sequence"/>
</dbReference>
<dbReference type="RefSeq" id="WP_128145458.1">
    <property type="nucleotide sequence ID" value="NZ_UGRU01000001.1"/>
</dbReference>